<evidence type="ECO:0000313" key="1">
    <source>
        <dbReference type="EMBL" id="PMB72421.1"/>
    </source>
</evidence>
<evidence type="ECO:0000313" key="2">
    <source>
        <dbReference type="Proteomes" id="UP000235728"/>
    </source>
</evidence>
<reference evidence="1 2" key="1">
    <citation type="journal article" date="2016" name="Appl. Microbiol. Biotechnol.">
        <title>Characterization of T-DNA insertion mutants with decreased virulence in the entomopathogenic fungus Beauveria bassiana JEF-007.</title>
        <authorList>
            <person name="Kim S."/>
            <person name="Lee S.J."/>
            <person name="Nai Y.S."/>
            <person name="Yu J.S."/>
            <person name="Lee M.R."/>
            <person name="Yang Y.T."/>
            <person name="Kim J.S."/>
        </authorList>
    </citation>
    <scope>NUCLEOTIDE SEQUENCE [LARGE SCALE GENOMIC DNA]</scope>
    <source>
        <strain evidence="1 2">JEF-007</strain>
    </source>
</reference>
<protein>
    <submittedName>
        <fullName evidence="1">Uncharacterized protein</fullName>
    </submittedName>
</protein>
<dbReference type="EMBL" id="MRVG01000002">
    <property type="protein sequence ID" value="PMB72421.1"/>
    <property type="molecule type" value="Genomic_DNA"/>
</dbReference>
<dbReference type="AlphaFoldDB" id="A0A2N6NYR6"/>
<gene>
    <name evidence="1" type="ORF">BM221_002525</name>
</gene>
<accession>A0A2N6NYR6</accession>
<organism evidence="1 2">
    <name type="scientific">Beauveria bassiana</name>
    <name type="common">White muscardine disease fungus</name>
    <name type="synonym">Tritirachium shiotae</name>
    <dbReference type="NCBI Taxonomy" id="176275"/>
    <lineage>
        <taxon>Eukaryota</taxon>
        <taxon>Fungi</taxon>
        <taxon>Dikarya</taxon>
        <taxon>Ascomycota</taxon>
        <taxon>Pezizomycotina</taxon>
        <taxon>Sordariomycetes</taxon>
        <taxon>Hypocreomycetidae</taxon>
        <taxon>Hypocreales</taxon>
        <taxon>Cordycipitaceae</taxon>
        <taxon>Beauveria</taxon>
    </lineage>
</organism>
<dbReference type="Proteomes" id="UP000235728">
    <property type="component" value="Unassembled WGS sequence"/>
</dbReference>
<sequence>MAGTERRNKTNEIAEETVEDFRGGGEIQTAAVTGECSWCSDDDDDGAAAEVRGCACVDDVLEFGCEERRGSNRV</sequence>
<proteinExistence type="predicted"/>
<comment type="caution">
    <text evidence="1">The sequence shown here is derived from an EMBL/GenBank/DDBJ whole genome shotgun (WGS) entry which is preliminary data.</text>
</comment>
<name>A0A2N6NYR6_BEABA</name>